<dbReference type="Proteomes" id="UP001160130">
    <property type="component" value="Unassembled WGS sequence"/>
</dbReference>
<evidence type="ECO:0000313" key="3">
    <source>
        <dbReference type="Proteomes" id="UP001160130"/>
    </source>
</evidence>
<comment type="caution">
    <text evidence="2">The sequence shown here is derived from an EMBL/GenBank/DDBJ whole genome shotgun (WGS) entry which is preliminary data.</text>
</comment>
<evidence type="ECO:0000313" key="2">
    <source>
        <dbReference type="EMBL" id="MDH6198327.1"/>
    </source>
</evidence>
<keyword evidence="1" id="KW-0175">Coiled coil</keyword>
<proteinExistence type="predicted"/>
<feature type="coiled-coil region" evidence="1">
    <location>
        <begin position="77"/>
        <end position="136"/>
    </location>
</feature>
<evidence type="ECO:0000256" key="1">
    <source>
        <dbReference type="SAM" id="Coils"/>
    </source>
</evidence>
<keyword evidence="3" id="KW-1185">Reference proteome</keyword>
<reference evidence="2 3" key="1">
    <citation type="submission" date="2023-04" db="EMBL/GenBank/DDBJ databases">
        <title>Forest soil microbial communities from Buena Vista Peninsula, Colon Province, Panama.</title>
        <authorList>
            <person name="Bouskill N."/>
        </authorList>
    </citation>
    <scope>NUCLEOTIDE SEQUENCE [LARGE SCALE GENOMIC DNA]</scope>
    <source>
        <strain evidence="2 3">AC80</strain>
    </source>
</reference>
<accession>A0ABT6L5U5</accession>
<evidence type="ECO:0008006" key="4">
    <source>
        <dbReference type="Google" id="ProtNLM"/>
    </source>
</evidence>
<sequence length="147" mass="16061">MVGEPCAVAESGDIGHDPEMSPLSREFGVGAEPVPVPGPNEAPVVAPRKFGAGRRRPEDCCVRPTHAADIAQSRLFEELLLAEIAELTELAASAEAQWRQIRERGRMIDGALPDALVRLHTRVAEVERLLAQLRSRFGYEADSLRVI</sequence>
<gene>
    <name evidence="2" type="ORF">M2272_004986</name>
</gene>
<protein>
    <recommendedName>
        <fullName evidence="4">Transposase</fullName>
    </recommendedName>
</protein>
<organism evidence="2 3">
    <name type="scientific">Mycolicibacterium frederiksbergense</name>
    <dbReference type="NCBI Taxonomy" id="117567"/>
    <lineage>
        <taxon>Bacteria</taxon>
        <taxon>Bacillati</taxon>
        <taxon>Actinomycetota</taxon>
        <taxon>Actinomycetes</taxon>
        <taxon>Mycobacteriales</taxon>
        <taxon>Mycobacteriaceae</taxon>
        <taxon>Mycolicibacterium</taxon>
    </lineage>
</organism>
<name>A0ABT6L5U5_9MYCO</name>
<dbReference type="EMBL" id="JARXVE010000010">
    <property type="protein sequence ID" value="MDH6198327.1"/>
    <property type="molecule type" value="Genomic_DNA"/>
</dbReference>